<evidence type="ECO:0000256" key="1">
    <source>
        <dbReference type="SAM" id="MobiDB-lite"/>
    </source>
</evidence>
<sequence length="26" mass="2995">MVDDEDLTTQKAILSAIQESRDEEEE</sequence>
<dbReference type="AlphaFoldDB" id="A0A834X7J3"/>
<accession>A0A834X7J3</accession>
<evidence type="ECO:0000313" key="3">
    <source>
        <dbReference type="Proteomes" id="UP000634136"/>
    </source>
</evidence>
<organism evidence="2 3">
    <name type="scientific">Senna tora</name>
    <dbReference type="NCBI Taxonomy" id="362788"/>
    <lineage>
        <taxon>Eukaryota</taxon>
        <taxon>Viridiplantae</taxon>
        <taxon>Streptophyta</taxon>
        <taxon>Embryophyta</taxon>
        <taxon>Tracheophyta</taxon>
        <taxon>Spermatophyta</taxon>
        <taxon>Magnoliopsida</taxon>
        <taxon>eudicotyledons</taxon>
        <taxon>Gunneridae</taxon>
        <taxon>Pentapetalae</taxon>
        <taxon>rosids</taxon>
        <taxon>fabids</taxon>
        <taxon>Fabales</taxon>
        <taxon>Fabaceae</taxon>
        <taxon>Caesalpinioideae</taxon>
        <taxon>Cassia clade</taxon>
        <taxon>Senna</taxon>
    </lineage>
</organism>
<protein>
    <submittedName>
        <fullName evidence="2">Uncharacterized protein</fullName>
    </submittedName>
</protein>
<feature type="region of interest" description="Disordered" evidence="1">
    <location>
        <begin position="1"/>
        <end position="26"/>
    </location>
</feature>
<reference evidence="2" key="1">
    <citation type="submission" date="2020-09" db="EMBL/GenBank/DDBJ databases">
        <title>Genome-Enabled Discovery of Anthraquinone Biosynthesis in Senna tora.</title>
        <authorList>
            <person name="Kang S.-H."/>
            <person name="Pandey R.P."/>
            <person name="Lee C.-M."/>
            <person name="Sim J.-S."/>
            <person name="Jeong J.-T."/>
            <person name="Choi B.-S."/>
            <person name="Jung M."/>
            <person name="Ginzburg D."/>
            <person name="Zhao K."/>
            <person name="Won S.Y."/>
            <person name="Oh T.-J."/>
            <person name="Yu Y."/>
            <person name="Kim N.-H."/>
            <person name="Lee O.R."/>
            <person name="Lee T.-H."/>
            <person name="Bashyal P."/>
            <person name="Kim T.-S."/>
            <person name="Lee W.-H."/>
            <person name="Kawkins C."/>
            <person name="Kim C.-K."/>
            <person name="Kim J.S."/>
            <person name="Ahn B.O."/>
            <person name="Rhee S.Y."/>
            <person name="Sohng J.K."/>
        </authorList>
    </citation>
    <scope>NUCLEOTIDE SEQUENCE</scope>
    <source>
        <tissue evidence="2">Leaf</tissue>
    </source>
</reference>
<dbReference type="Proteomes" id="UP000634136">
    <property type="component" value="Unassembled WGS sequence"/>
</dbReference>
<evidence type="ECO:0000313" key="2">
    <source>
        <dbReference type="EMBL" id="KAF7839781.1"/>
    </source>
</evidence>
<proteinExistence type="predicted"/>
<name>A0A834X7J3_9FABA</name>
<dbReference type="EMBL" id="JAAIUW010000003">
    <property type="protein sequence ID" value="KAF7839781.1"/>
    <property type="molecule type" value="Genomic_DNA"/>
</dbReference>
<comment type="caution">
    <text evidence="2">The sequence shown here is derived from an EMBL/GenBank/DDBJ whole genome shotgun (WGS) entry which is preliminary data.</text>
</comment>
<gene>
    <name evidence="2" type="ORF">G2W53_008263</name>
</gene>
<keyword evidence="3" id="KW-1185">Reference proteome</keyword>